<gene>
    <name evidence="2" type="ORF">ElyMa_001971600</name>
</gene>
<proteinExistence type="predicted"/>
<evidence type="ECO:0008006" key="4">
    <source>
        <dbReference type="Google" id="ProtNLM"/>
    </source>
</evidence>
<accession>A0AAV4EZC1</accession>
<dbReference type="AlphaFoldDB" id="A0AAV4EZC1"/>
<reference evidence="2 3" key="1">
    <citation type="journal article" date="2021" name="Elife">
        <title>Chloroplast acquisition without the gene transfer in kleptoplastic sea slugs, Plakobranchus ocellatus.</title>
        <authorList>
            <person name="Maeda T."/>
            <person name="Takahashi S."/>
            <person name="Yoshida T."/>
            <person name="Shimamura S."/>
            <person name="Takaki Y."/>
            <person name="Nagai Y."/>
            <person name="Toyoda A."/>
            <person name="Suzuki Y."/>
            <person name="Arimoto A."/>
            <person name="Ishii H."/>
            <person name="Satoh N."/>
            <person name="Nishiyama T."/>
            <person name="Hasebe M."/>
            <person name="Maruyama T."/>
            <person name="Minagawa J."/>
            <person name="Obokata J."/>
            <person name="Shigenobu S."/>
        </authorList>
    </citation>
    <scope>NUCLEOTIDE SEQUENCE [LARGE SCALE GENOMIC DNA]</scope>
</reference>
<comment type="caution">
    <text evidence="2">The sequence shown here is derived from an EMBL/GenBank/DDBJ whole genome shotgun (WGS) entry which is preliminary data.</text>
</comment>
<dbReference type="EMBL" id="BMAT01004022">
    <property type="protein sequence ID" value="GFR66487.1"/>
    <property type="molecule type" value="Genomic_DNA"/>
</dbReference>
<sequence length="129" mass="13739">MISRAHLIVRDEQQLFSFKGCPIVSSSLDIPTPICTLSRSTPAPLQPGNSKPGHSLMTNQQTECDKAPHLTASISTRRRGSTSASGTGTKRGTEKRVSVARIPNRSGSKGKQPASGDSDTANIKTKEHT</sequence>
<name>A0AAV4EZC1_9GAST</name>
<evidence type="ECO:0000313" key="2">
    <source>
        <dbReference type="EMBL" id="GFR66487.1"/>
    </source>
</evidence>
<feature type="compositionally biased region" description="Low complexity" evidence="1">
    <location>
        <begin position="71"/>
        <end position="90"/>
    </location>
</feature>
<feature type="compositionally biased region" description="Polar residues" evidence="1">
    <location>
        <begin position="36"/>
        <end position="49"/>
    </location>
</feature>
<organism evidence="2 3">
    <name type="scientific">Elysia marginata</name>
    <dbReference type="NCBI Taxonomy" id="1093978"/>
    <lineage>
        <taxon>Eukaryota</taxon>
        <taxon>Metazoa</taxon>
        <taxon>Spiralia</taxon>
        <taxon>Lophotrochozoa</taxon>
        <taxon>Mollusca</taxon>
        <taxon>Gastropoda</taxon>
        <taxon>Heterobranchia</taxon>
        <taxon>Euthyneura</taxon>
        <taxon>Panpulmonata</taxon>
        <taxon>Sacoglossa</taxon>
        <taxon>Placobranchoidea</taxon>
        <taxon>Plakobranchidae</taxon>
        <taxon>Elysia</taxon>
    </lineage>
</organism>
<evidence type="ECO:0000256" key="1">
    <source>
        <dbReference type="SAM" id="MobiDB-lite"/>
    </source>
</evidence>
<keyword evidence="3" id="KW-1185">Reference proteome</keyword>
<feature type="region of interest" description="Disordered" evidence="1">
    <location>
        <begin position="36"/>
        <end position="129"/>
    </location>
</feature>
<feature type="compositionally biased region" description="Polar residues" evidence="1">
    <location>
        <begin position="105"/>
        <end position="123"/>
    </location>
</feature>
<evidence type="ECO:0000313" key="3">
    <source>
        <dbReference type="Proteomes" id="UP000762676"/>
    </source>
</evidence>
<protein>
    <recommendedName>
        <fullName evidence="4">FHA domain-containing protein</fullName>
    </recommendedName>
</protein>
<dbReference type="Proteomes" id="UP000762676">
    <property type="component" value="Unassembled WGS sequence"/>
</dbReference>